<reference evidence="3 4" key="1">
    <citation type="journal article" date="2020" name="IScience">
        <title>Genome Sequencing of the Endangered Kingdonia uniflora (Circaeasteraceae, Ranunculales) Reveals Potential Mechanisms of Evolutionary Specialization.</title>
        <authorList>
            <person name="Sun Y."/>
            <person name="Deng T."/>
            <person name="Zhang A."/>
            <person name="Moore M.J."/>
            <person name="Landis J.B."/>
            <person name="Lin N."/>
            <person name="Zhang H."/>
            <person name="Zhang X."/>
            <person name="Huang J."/>
            <person name="Zhang X."/>
            <person name="Sun H."/>
            <person name="Wang H."/>
        </authorList>
    </citation>
    <scope>NUCLEOTIDE SEQUENCE [LARGE SCALE GENOMIC DNA]</scope>
    <source>
        <strain evidence="3">TB1705</strain>
        <tissue evidence="3">Leaf</tissue>
    </source>
</reference>
<protein>
    <recommendedName>
        <fullName evidence="2">RNase H type-1 domain-containing protein</fullName>
    </recommendedName>
</protein>
<dbReference type="Gene3D" id="3.30.420.10">
    <property type="entry name" value="Ribonuclease H-like superfamily/Ribonuclease H"/>
    <property type="match status" value="1"/>
</dbReference>
<dbReference type="InterPro" id="IPR044730">
    <property type="entry name" value="RNase_H-like_dom_plant"/>
</dbReference>
<evidence type="ECO:0000256" key="1">
    <source>
        <dbReference type="SAM" id="MobiDB-lite"/>
    </source>
</evidence>
<dbReference type="Proteomes" id="UP000541444">
    <property type="component" value="Unassembled WGS sequence"/>
</dbReference>
<organism evidence="3 4">
    <name type="scientific">Kingdonia uniflora</name>
    <dbReference type="NCBI Taxonomy" id="39325"/>
    <lineage>
        <taxon>Eukaryota</taxon>
        <taxon>Viridiplantae</taxon>
        <taxon>Streptophyta</taxon>
        <taxon>Embryophyta</taxon>
        <taxon>Tracheophyta</taxon>
        <taxon>Spermatophyta</taxon>
        <taxon>Magnoliopsida</taxon>
        <taxon>Ranunculales</taxon>
        <taxon>Circaeasteraceae</taxon>
        <taxon>Kingdonia</taxon>
    </lineage>
</organism>
<gene>
    <name evidence="3" type="ORF">GIB67_032106</name>
</gene>
<dbReference type="Gene3D" id="3.60.10.10">
    <property type="entry name" value="Endonuclease/exonuclease/phosphatase"/>
    <property type="match status" value="1"/>
</dbReference>
<dbReference type="CDD" id="cd06222">
    <property type="entry name" value="RNase_H_like"/>
    <property type="match status" value="1"/>
</dbReference>
<dbReference type="GO" id="GO:0003676">
    <property type="term" value="F:nucleic acid binding"/>
    <property type="evidence" value="ECO:0007669"/>
    <property type="project" value="InterPro"/>
</dbReference>
<dbReference type="InterPro" id="IPR036397">
    <property type="entry name" value="RNaseH_sf"/>
</dbReference>
<evidence type="ECO:0000313" key="3">
    <source>
        <dbReference type="EMBL" id="KAF6159335.1"/>
    </source>
</evidence>
<dbReference type="OrthoDB" id="1922870at2759"/>
<dbReference type="Pfam" id="PF13456">
    <property type="entry name" value="RVT_3"/>
    <property type="match status" value="1"/>
</dbReference>
<accession>A0A7J7MWP0</accession>
<dbReference type="SUPFAM" id="SSF56219">
    <property type="entry name" value="DNase I-like"/>
    <property type="match status" value="1"/>
</dbReference>
<feature type="domain" description="RNase H type-1" evidence="2">
    <location>
        <begin position="457"/>
        <end position="544"/>
    </location>
</feature>
<dbReference type="GO" id="GO:0004523">
    <property type="term" value="F:RNA-DNA hybrid ribonuclease activity"/>
    <property type="evidence" value="ECO:0007669"/>
    <property type="project" value="InterPro"/>
</dbReference>
<dbReference type="InterPro" id="IPR002156">
    <property type="entry name" value="RNaseH_domain"/>
</dbReference>
<evidence type="ECO:0000259" key="2">
    <source>
        <dbReference type="PROSITE" id="PS50879"/>
    </source>
</evidence>
<evidence type="ECO:0000313" key="4">
    <source>
        <dbReference type="Proteomes" id="UP000541444"/>
    </source>
</evidence>
<name>A0A7J7MWP0_9MAGN</name>
<dbReference type="SUPFAM" id="SSF53098">
    <property type="entry name" value="Ribonuclease H-like"/>
    <property type="match status" value="1"/>
</dbReference>
<sequence>MKKPEKNEQDKLGLEKAADGLKKVDKQKEMLKDKMPSTTQPIQPHKTFKGVVELWDRTIRNWDGLIHSQEVDKEASMVNKSWADMVEEADSAILVNTEEFENEESSGSESHGSEFSSNFGNRGIANLDTSNLLKDVMKSNFPNLFCIMEPKVTDVNKLRRENFSRWKGRFYSLIVVLAIEIFGCCGGKTKGALERLAVIGSSNLPWIMVGDFNIVLRAGEKKGGRGLRWRAVEEFQDFVQNSCLLEANSSGSEYTWCNGKMGNNRILCKLDRMLCNKTWSNLFPGWKYKVMARMNSDHSPLFGWNGIGSKLRHLKSRLKEYNILVFGHNKQHIQELSARVEALQLKLESEIENDDAARDLTKANQLLTSAVNNDEDLWKQKARVNWLQSGDRNTAYFHGLARIKRNKSLIHSIQTEDGRTLEDQDEIKTHIVDFFYEFFSFKAHPKLDLVLNQELPRIGKIKINTNGAAKGNLGNGGIGCIFQDCNGFVLGTLSKGLGLVTNFMAECEVIIHGVEHAASFGWLIAWIESDSTTAVEAFKTNNIP</sequence>
<proteinExistence type="predicted"/>
<dbReference type="InterPro" id="IPR036691">
    <property type="entry name" value="Endo/exonu/phosph_ase_sf"/>
</dbReference>
<keyword evidence="4" id="KW-1185">Reference proteome</keyword>
<dbReference type="PANTHER" id="PTHR33710:SF71">
    <property type="entry name" value="ENDONUCLEASE_EXONUCLEASE_PHOSPHATASE DOMAIN-CONTAINING PROTEIN"/>
    <property type="match status" value="1"/>
</dbReference>
<dbReference type="InterPro" id="IPR012337">
    <property type="entry name" value="RNaseH-like_sf"/>
</dbReference>
<dbReference type="EMBL" id="JACGCM010001193">
    <property type="protein sequence ID" value="KAF6159335.1"/>
    <property type="molecule type" value="Genomic_DNA"/>
</dbReference>
<comment type="caution">
    <text evidence="3">The sequence shown here is derived from an EMBL/GenBank/DDBJ whole genome shotgun (WGS) entry which is preliminary data.</text>
</comment>
<feature type="region of interest" description="Disordered" evidence="1">
    <location>
        <begin position="1"/>
        <end position="43"/>
    </location>
</feature>
<dbReference type="AlphaFoldDB" id="A0A7J7MWP0"/>
<dbReference type="PROSITE" id="PS50879">
    <property type="entry name" value="RNASE_H_1"/>
    <property type="match status" value="1"/>
</dbReference>
<feature type="compositionally biased region" description="Basic and acidic residues" evidence="1">
    <location>
        <begin position="1"/>
        <end position="35"/>
    </location>
</feature>
<dbReference type="PANTHER" id="PTHR33710">
    <property type="entry name" value="BNAC02G09200D PROTEIN"/>
    <property type="match status" value="1"/>
</dbReference>